<evidence type="ECO:0000313" key="3">
    <source>
        <dbReference type="EMBL" id="NIJ58782.1"/>
    </source>
</evidence>
<dbReference type="EMBL" id="JAASQI010000006">
    <property type="protein sequence ID" value="NIJ58782.1"/>
    <property type="molecule type" value="Genomic_DNA"/>
</dbReference>
<feature type="transmembrane region" description="Helical" evidence="1">
    <location>
        <begin position="44"/>
        <end position="63"/>
    </location>
</feature>
<dbReference type="Pfam" id="PF00892">
    <property type="entry name" value="EamA"/>
    <property type="match status" value="2"/>
</dbReference>
<proteinExistence type="predicted"/>
<evidence type="ECO:0000313" key="4">
    <source>
        <dbReference type="Proteomes" id="UP001429580"/>
    </source>
</evidence>
<protein>
    <submittedName>
        <fullName evidence="3">Drug/metabolite transporter (DMT)-like permease</fullName>
    </submittedName>
</protein>
<feature type="transmembrane region" description="Helical" evidence="1">
    <location>
        <begin position="245"/>
        <end position="264"/>
    </location>
</feature>
<reference evidence="3 4" key="1">
    <citation type="submission" date="2020-03" db="EMBL/GenBank/DDBJ databases">
        <title>Genomic Encyclopedia of Type Strains, Phase IV (KMG-IV): sequencing the most valuable type-strain genomes for metagenomic binning, comparative biology and taxonomic classification.</title>
        <authorList>
            <person name="Goeker M."/>
        </authorList>
    </citation>
    <scope>NUCLEOTIDE SEQUENCE [LARGE SCALE GENOMIC DNA]</scope>
    <source>
        <strain evidence="3 4">DSM 103870</strain>
    </source>
</reference>
<keyword evidence="1" id="KW-0812">Transmembrane</keyword>
<feature type="transmembrane region" description="Helical" evidence="1">
    <location>
        <begin position="179"/>
        <end position="199"/>
    </location>
</feature>
<keyword evidence="1" id="KW-0472">Membrane</keyword>
<gene>
    <name evidence="3" type="ORF">FHS82_002637</name>
</gene>
<comment type="caution">
    <text evidence="3">The sequence shown here is derived from an EMBL/GenBank/DDBJ whole genome shotgun (WGS) entry which is preliminary data.</text>
</comment>
<feature type="transmembrane region" description="Helical" evidence="1">
    <location>
        <begin position="155"/>
        <end position="172"/>
    </location>
</feature>
<dbReference type="Proteomes" id="UP001429580">
    <property type="component" value="Unassembled WGS sequence"/>
</dbReference>
<keyword evidence="4" id="KW-1185">Reference proteome</keyword>
<sequence length="291" mass="29985">MAKSASASAAIVMRGVLAGIAAATIWSGWYVLARHGVTAGGLDPYDLAALRFMVAAPILMLLVRRVPFPMVKLPLALLMTLGVGPPFVILVGHGFLAAPALFGGAVSASSGVVFTLLGGTLFLGERLSRVQAGGIAITLVGLVWLAMAAGGSGHIGYFLAGGVLWAVYGVAFRRSGLTALEAVTTVALLSALVYLPFYFWLAGARILAATSQELVLQGLGQGVLTGIVALALHACAVADLGAIKGALFQSLVPAFTLILAAAFLREIPDQAEIAAILIILWGVYMALKYRA</sequence>
<feature type="transmembrane region" description="Helical" evidence="1">
    <location>
        <begin position="130"/>
        <end position="149"/>
    </location>
</feature>
<feature type="domain" description="EamA" evidence="2">
    <location>
        <begin position="157"/>
        <end position="286"/>
    </location>
</feature>
<name>A0ABX0V1D1_9HYPH</name>
<evidence type="ECO:0000259" key="2">
    <source>
        <dbReference type="Pfam" id="PF00892"/>
    </source>
</evidence>
<feature type="transmembrane region" description="Helical" evidence="1">
    <location>
        <begin position="12"/>
        <end position="32"/>
    </location>
</feature>
<dbReference type="InterPro" id="IPR000620">
    <property type="entry name" value="EamA_dom"/>
</dbReference>
<dbReference type="PANTHER" id="PTHR22911">
    <property type="entry name" value="ACYL-MALONYL CONDENSING ENZYME-RELATED"/>
    <property type="match status" value="1"/>
</dbReference>
<accession>A0ABX0V1D1</accession>
<feature type="domain" description="EamA" evidence="2">
    <location>
        <begin position="14"/>
        <end position="145"/>
    </location>
</feature>
<feature type="transmembrane region" description="Helical" evidence="1">
    <location>
        <begin position="75"/>
        <end position="96"/>
    </location>
</feature>
<organism evidence="3 4">
    <name type="scientific">Pseudochelatococcus lubricantis</name>
    <dbReference type="NCBI Taxonomy" id="1538102"/>
    <lineage>
        <taxon>Bacteria</taxon>
        <taxon>Pseudomonadati</taxon>
        <taxon>Pseudomonadota</taxon>
        <taxon>Alphaproteobacteria</taxon>
        <taxon>Hyphomicrobiales</taxon>
        <taxon>Chelatococcaceae</taxon>
        <taxon>Pseudochelatococcus</taxon>
    </lineage>
</organism>
<dbReference type="InterPro" id="IPR037185">
    <property type="entry name" value="EmrE-like"/>
</dbReference>
<feature type="transmembrane region" description="Helical" evidence="1">
    <location>
        <begin position="270"/>
        <end position="287"/>
    </location>
</feature>
<feature type="transmembrane region" description="Helical" evidence="1">
    <location>
        <begin position="219"/>
        <end position="238"/>
    </location>
</feature>
<feature type="transmembrane region" description="Helical" evidence="1">
    <location>
        <begin position="102"/>
        <end position="123"/>
    </location>
</feature>
<dbReference type="SUPFAM" id="SSF103481">
    <property type="entry name" value="Multidrug resistance efflux transporter EmrE"/>
    <property type="match status" value="2"/>
</dbReference>
<keyword evidence="1" id="KW-1133">Transmembrane helix</keyword>
<evidence type="ECO:0000256" key="1">
    <source>
        <dbReference type="SAM" id="Phobius"/>
    </source>
</evidence>
<dbReference type="PANTHER" id="PTHR22911:SF137">
    <property type="entry name" value="SOLUTE CARRIER FAMILY 35 MEMBER G2-RELATED"/>
    <property type="match status" value="1"/>
</dbReference>
<dbReference type="RefSeq" id="WP_166953536.1">
    <property type="nucleotide sequence ID" value="NZ_JAASQI010000006.1"/>
</dbReference>